<proteinExistence type="predicted"/>
<reference evidence="4 5" key="1">
    <citation type="submission" date="2015-10" db="EMBL/GenBank/DDBJ databases">
        <title>Genome analyses suggest a sexual origin of heterokaryosis in a supposedly ancient asexual fungus.</title>
        <authorList>
            <person name="Ropars J."/>
            <person name="Sedzielewska K."/>
            <person name="Noel J."/>
            <person name="Charron P."/>
            <person name="Farinelli L."/>
            <person name="Marton T."/>
            <person name="Kruger M."/>
            <person name="Pelin A."/>
            <person name="Brachmann A."/>
            <person name="Corradi N."/>
        </authorList>
    </citation>
    <scope>NUCLEOTIDE SEQUENCE [LARGE SCALE GENOMIC DNA]</scope>
    <source>
        <strain evidence="4 5">A4</strain>
    </source>
</reference>
<dbReference type="InterPro" id="IPR000477">
    <property type="entry name" value="RT_dom"/>
</dbReference>
<dbReference type="SUPFAM" id="SSF50630">
    <property type="entry name" value="Acid proteases"/>
    <property type="match status" value="1"/>
</dbReference>
<dbReference type="Gene3D" id="2.40.70.10">
    <property type="entry name" value="Acid Proteases"/>
    <property type="match status" value="1"/>
</dbReference>
<dbReference type="VEuPathDB" id="FungiDB:RhiirFUN_003790"/>
<dbReference type="GO" id="GO:0006508">
    <property type="term" value="P:proteolysis"/>
    <property type="evidence" value="ECO:0007669"/>
    <property type="project" value="InterPro"/>
</dbReference>
<evidence type="ECO:0000259" key="3">
    <source>
        <dbReference type="PROSITE" id="PS50175"/>
    </source>
</evidence>
<keyword evidence="2" id="KW-0378">Hydrolase</keyword>
<keyword evidence="1" id="KW-0064">Aspartyl protease</keyword>
<evidence type="ECO:0000256" key="1">
    <source>
        <dbReference type="ARBA" id="ARBA00022750"/>
    </source>
</evidence>
<dbReference type="PROSITE" id="PS50175">
    <property type="entry name" value="ASP_PROT_RETROV"/>
    <property type="match status" value="1"/>
</dbReference>
<dbReference type="VEuPathDB" id="FungiDB:RhiirA1_482676"/>
<dbReference type="InterPro" id="IPR001969">
    <property type="entry name" value="Aspartic_peptidase_AS"/>
</dbReference>
<dbReference type="InterPro" id="IPR001995">
    <property type="entry name" value="Peptidase_A2_cat"/>
</dbReference>
<evidence type="ECO:0000313" key="5">
    <source>
        <dbReference type="Proteomes" id="UP000234323"/>
    </source>
</evidence>
<dbReference type="Pfam" id="PF00078">
    <property type="entry name" value="RVT_1"/>
    <property type="match status" value="1"/>
</dbReference>
<evidence type="ECO:0000256" key="2">
    <source>
        <dbReference type="ARBA" id="ARBA00022801"/>
    </source>
</evidence>
<evidence type="ECO:0000313" key="4">
    <source>
        <dbReference type="EMBL" id="PKY50394.1"/>
    </source>
</evidence>
<dbReference type="EMBL" id="LLXI01000872">
    <property type="protein sequence ID" value="PKY50394.1"/>
    <property type="molecule type" value="Genomic_DNA"/>
</dbReference>
<dbReference type="PROSITE" id="PS00141">
    <property type="entry name" value="ASP_PROTEASE"/>
    <property type="match status" value="1"/>
</dbReference>
<dbReference type="AlphaFoldDB" id="A0A2I1GV43"/>
<name>A0A2I1GV43_9GLOM</name>
<dbReference type="Pfam" id="PF13650">
    <property type="entry name" value="Asp_protease_2"/>
    <property type="match status" value="1"/>
</dbReference>
<keyword evidence="1" id="KW-0645">Protease</keyword>
<comment type="caution">
    <text evidence="4">The sequence shown here is derived from an EMBL/GenBank/DDBJ whole genome shotgun (WGS) entry which is preliminary data.</text>
</comment>
<dbReference type="VEuPathDB" id="FungiDB:RhiirA1_460577"/>
<feature type="domain" description="Peptidase A2" evidence="3">
    <location>
        <begin position="245"/>
        <end position="286"/>
    </location>
</feature>
<keyword evidence="5" id="KW-1185">Reference proteome</keyword>
<sequence>MCLYALMLHKVNIGLKRNYTCQEDRYGARIIELEYSYNFGKFSVQSGPNPFNSVQVRFIIPNISVWFEALIQIGPILIFGPDCWIRPGPVRVLLMVLILIFKNDEAEAIDECFIFLQQPYNQAYENLKDPLLNHFVSDYPVSERKKLWDVLSANMQDILSPLAHAVNTATPLLPTPPADVPSEVEQKEDKTLNHAIHDKTLNHAIRAYQQKNLYWPRPIEINFLRLDDPNDVATISCKIRNVCIPYAMIDTGSDSSVISENVAKHLNLKIDRKNVHALNGVAGSTKTLGTINEIPITIGEGENLITISDEFSVIPTEKDRNGKDKSLLILGTQWQYRAGWEPVVKGEFKANVNVLPFRFRQMCSPVVVIAEKNILKGEDAKVNKKNIWLMFQDLSKAYDRVDVEMLKLAMDRIKIPKILIQLITNLFVNSKKAIIRHNGVIPQFTSQIGIDQGESVSAIISSQTYMDDVTWLTGSKHTLERILNIADEFNKMNNIQTNYEKFAMTTNETVNGEINIDFE</sequence>
<dbReference type="GO" id="GO:0004190">
    <property type="term" value="F:aspartic-type endopeptidase activity"/>
    <property type="evidence" value="ECO:0007669"/>
    <property type="project" value="UniProtKB-KW"/>
</dbReference>
<gene>
    <name evidence="4" type="ORF">RhiirA4_466878</name>
</gene>
<dbReference type="CDD" id="cd00303">
    <property type="entry name" value="retropepsin_like"/>
    <property type="match status" value="1"/>
</dbReference>
<protein>
    <recommendedName>
        <fullName evidence="3">Peptidase A2 domain-containing protein</fullName>
    </recommendedName>
</protein>
<accession>A0A2I1GV43</accession>
<organism evidence="4 5">
    <name type="scientific">Rhizophagus irregularis</name>
    <dbReference type="NCBI Taxonomy" id="588596"/>
    <lineage>
        <taxon>Eukaryota</taxon>
        <taxon>Fungi</taxon>
        <taxon>Fungi incertae sedis</taxon>
        <taxon>Mucoromycota</taxon>
        <taxon>Glomeromycotina</taxon>
        <taxon>Glomeromycetes</taxon>
        <taxon>Glomerales</taxon>
        <taxon>Glomeraceae</taxon>
        <taxon>Rhizophagus</taxon>
    </lineage>
</organism>
<dbReference type="VEuPathDB" id="FungiDB:FUN_005210"/>
<dbReference type="VEuPathDB" id="FungiDB:FUN_016947"/>
<dbReference type="Proteomes" id="UP000234323">
    <property type="component" value="Unassembled WGS sequence"/>
</dbReference>
<dbReference type="InterPro" id="IPR021109">
    <property type="entry name" value="Peptidase_aspartic_dom_sf"/>
</dbReference>